<sequence length="62" mass="7163">MDFQRAQEILNSPDTYEVFYKGKLVWIRGLKPEDNSAEVEILSDRVVTRVPVKDLVEGEILL</sequence>
<dbReference type="NCBIfam" id="TIGR02861">
    <property type="entry name" value="SASP_H"/>
    <property type="match status" value="1"/>
</dbReference>
<evidence type="ECO:0000256" key="1">
    <source>
        <dbReference type="ARBA" id="ARBA00004288"/>
    </source>
</evidence>
<organism evidence="4 5">
    <name type="scientific">Fervidicola ferrireducens</name>
    <dbReference type="NCBI Taxonomy" id="520764"/>
    <lineage>
        <taxon>Bacteria</taxon>
        <taxon>Bacillati</taxon>
        <taxon>Bacillota</taxon>
        <taxon>Clostridia</taxon>
        <taxon>Thermosediminibacterales</taxon>
        <taxon>Thermosediminibacteraceae</taxon>
        <taxon>Fervidicola</taxon>
    </lineage>
</organism>
<comment type="caution">
    <text evidence="4">The sequence shown here is derived from an EMBL/GenBank/DDBJ whole genome shotgun (WGS) entry which is preliminary data.</text>
</comment>
<dbReference type="GO" id="GO:0042601">
    <property type="term" value="C:endospore-forming forespore"/>
    <property type="evidence" value="ECO:0007669"/>
    <property type="project" value="InterPro"/>
</dbReference>
<keyword evidence="3" id="KW-0749">Sporulation</keyword>
<keyword evidence="5" id="KW-1185">Reference proteome</keyword>
<evidence type="ECO:0000313" key="5">
    <source>
        <dbReference type="Proteomes" id="UP000070427"/>
    </source>
</evidence>
<evidence type="ECO:0000313" key="4">
    <source>
        <dbReference type="EMBL" id="KXG74238.1"/>
    </source>
</evidence>
<dbReference type="InterPro" id="IPR012610">
    <property type="entry name" value="SASP_SspH"/>
</dbReference>
<protein>
    <submittedName>
        <fullName evidence="4">Small, acid-soluble spore protein H</fullName>
    </submittedName>
</protein>
<dbReference type="Pfam" id="PF08141">
    <property type="entry name" value="SspH"/>
    <property type="match status" value="1"/>
</dbReference>
<dbReference type="GO" id="GO:0030435">
    <property type="term" value="P:sporulation resulting in formation of a cellular spore"/>
    <property type="evidence" value="ECO:0007669"/>
    <property type="project" value="UniProtKB-KW"/>
</dbReference>
<evidence type="ECO:0000256" key="3">
    <source>
        <dbReference type="ARBA" id="ARBA00022969"/>
    </source>
</evidence>
<dbReference type="RefSeq" id="WP_066355436.1">
    <property type="nucleotide sequence ID" value="NZ_LOED01000054.1"/>
</dbReference>
<gene>
    <name evidence="4" type="primary">sspH</name>
    <name evidence="4" type="ORF">AN618_23560</name>
</gene>
<dbReference type="OrthoDB" id="1683648at2"/>
<reference evidence="4 5" key="1">
    <citation type="submission" date="2015-12" db="EMBL/GenBank/DDBJ databases">
        <title>Draft genome sequnece of Fervidicola ferrireducens strain Y170.</title>
        <authorList>
            <person name="Patel B.K."/>
        </authorList>
    </citation>
    <scope>NUCLEOTIDE SEQUENCE [LARGE SCALE GENOMIC DNA]</scope>
    <source>
        <strain evidence="4 5">Y170</strain>
    </source>
</reference>
<dbReference type="Proteomes" id="UP000070427">
    <property type="component" value="Unassembled WGS sequence"/>
</dbReference>
<comment type="subcellular location">
    <subcellularLocation>
        <location evidence="1">Spore core</location>
    </subcellularLocation>
</comment>
<dbReference type="InParanoid" id="A0A140L113"/>
<dbReference type="GO" id="GO:0030436">
    <property type="term" value="P:asexual sporulation"/>
    <property type="evidence" value="ECO:0007669"/>
    <property type="project" value="InterPro"/>
</dbReference>
<dbReference type="EMBL" id="LOED01000054">
    <property type="protein sequence ID" value="KXG74238.1"/>
    <property type="molecule type" value="Genomic_DNA"/>
</dbReference>
<name>A0A140L113_9FIRM</name>
<comment type="similarity">
    <text evidence="2">Belongs to the SspH family.</text>
</comment>
<evidence type="ECO:0000256" key="2">
    <source>
        <dbReference type="ARBA" id="ARBA00006573"/>
    </source>
</evidence>
<dbReference type="AlphaFoldDB" id="A0A140L113"/>
<accession>A0A140L113</accession>
<proteinExistence type="inferred from homology"/>